<evidence type="ECO:0000256" key="2">
    <source>
        <dbReference type="ARBA" id="ARBA00023125"/>
    </source>
</evidence>
<dbReference type="PANTHER" id="PTHR33154:SF18">
    <property type="entry name" value="ARSENICAL RESISTANCE OPERON REPRESSOR"/>
    <property type="match status" value="1"/>
</dbReference>
<dbReference type="EMBL" id="JBHEZZ010000012">
    <property type="protein sequence ID" value="MFC1403890.1"/>
    <property type="molecule type" value="Genomic_DNA"/>
</dbReference>
<evidence type="ECO:0000259" key="5">
    <source>
        <dbReference type="SMART" id="SM00418"/>
    </source>
</evidence>
<dbReference type="Proteomes" id="UP001592528">
    <property type="component" value="Unassembled WGS sequence"/>
</dbReference>
<protein>
    <submittedName>
        <fullName evidence="6">ArsR/SmtB family transcription factor</fullName>
    </submittedName>
</protein>
<dbReference type="InterPro" id="IPR036390">
    <property type="entry name" value="WH_DNA-bd_sf"/>
</dbReference>
<feature type="coiled-coil region" evidence="4">
    <location>
        <begin position="130"/>
        <end position="157"/>
    </location>
</feature>
<dbReference type="InterPro" id="IPR011991">
    <property type="entry name" value="ArsR-like_HTH"/>
</dbReference>
<reference evidence="6 7" key="1">
    <citation type="submission" date="2024-09" db="EMBL/GenBank/DDBJ databases">
        <authorList>
            <person name="Lee S.D."/>
        </authorList>
    </citation>
    <scope>NUCLEOTIDE SEQUENCE [LARGE SCALE GENOMIC DNA]</scope>
    <source>
        <strain evidence="6 7">N1-5</strain>
    </source>
</reference>
<keyword evidence="2" id="KW-0238">DNA-binding</keyword>
<feature type="domain" description="HTH arsR-type" evidence="5">
    <location>
        <begin position="22"/>
        <end position="100"/>
    </location>
</feature>
<dbReference type="PANTHER" id="PTHR33154">
    <property type="entry name" value="TRANSCRIPTIONAL REGULATOR, ARSR FAMILY"/>
    <property type="match status" value="1"/>
</dbReference>
<accession>A0ABV6UR11</accession>
<sequence>MEPLQTRDLPPADELLEVDSAVQFKALSHPLRQRLLFALARRATMSQLATALGAQKGNVAHHLRVLRDAGMVRVVETRQVRGGTEQYYQRTARRMTFAGHQSAATAAMFGAVAEELDESTGEPLLLLRHVRLTEAQAKRLRAELERLVETTEEAGADEPVHGVLVALYPQGDLGAGGTDLGSARE</sequence>
<keyword evidence="1" id="KW-0805">Transcription regulation</keyword>
<evidence type="ECO:0000256" key="1">
    <source>
        <dbReference type="ARBA" id="ARBA00023015"/>
    </source>
</evidence>
<dbReference type="InterPro" id="IPR001845">
    <property type="entry name" value="HTH_ArsR_DNA-bd_dom"/>
</dbReference>
<evidence type="ECO:0000313" key="6">
    <source>
        <dbReference type="EMBL" id="MFC1403890.1"/>
    </source>
</evidence>
<comment type="caution">
    <text evidence="6">The sequence shown here is derived from an EMBL/GenBank/DDBJ whole genome shotgun (WGS) entry which is preliminary data.</text>
</comment>
<evidence type="ECO:0000256" key="3">
    <source>
        <dbReference type="ARBA" id="ARBA00023163"/>
    </source>
</evidence>
<dbReference type="Pfam" id="PF12840">
    <property type="entry name" value="HTH_20"/>
    <property type="match status" value="1"/>
</dbReference>
<dbReference type="InterPro" id="IPR036388">
    <property type="entry name" value="WH-like_DNA-bd_sf"/>
</dbReference>
<dbReference type="CDD" id="cd00090">
    <property type="entry name" value="HTH_ARSR"/>
    <property type="match status" value="1"/>
</dbReference>
<dbReference type="RefSeq" id="WP_051725109.1">
    <property type="nucleotide sequence ID" value="NZ_JBHEZZ010000012.1"/>
</dbReference>
<evidence type="ECO:0000313" key="7">
    <source>
        <dbReference type="Proteomes" id="UP001592528"/>
    </source>
</evidence>
<keyword evidence="3" id="KW-0804">Transcription</keyword>
<gene>
    <name evidence="6" type="ORF">ACEZDJ_21595</name>
</gene>
<organism evidence="6 7">
    <name type="scientific">Streptacidiphilus cavernicola</name>
    <dbReference type="NCBI Taxonomy" id="3342716"/>
    <lineage>
        <taxon>Bacteria</taxon>
        <taxon>Bacillati</taxon>
        <taxon>Actinomycetota</taxon>
        <taxon>Actinomycetes</taxon>
        <taxon>Kitasatosporales</taxon>
        <taxon>Streptomycetaceae</taxon>
        <taxon>Streptacidiphilus</taxon>
    </lineage>
</organism>
<dbReference type="PRINTS" id="PR00778">
    <property type="entry name" value="HTHARSR"/>
</dbReference>
<keyword evidence="4" id="KW-0175">Coiled coil</keyword>
<keyword evidence="7" id="KW-1185">Reference proteome</keyword>
<proteinExistence type="predicted"/>
<dbReference type="InterPro" id="IPR051081">
    <property type="entry name" value="HTH_MetalResp_TranReg"/>
</dbReference>
<evidence type="ECO:0000256" key="4">
    <source>
        <dbReference type="SAM" id="Coils"/>
    </source>
</evidence>
<dbReference type="Gene3D" id="1.10.10.10">
    <property type="entry name" value="Winged helix-like DNA-binding domain superfamily/Winged helix DNA-binding domain"/>
    <property type="match status" value="1"/>
</dbReference>
<name>A0ABV6UR11_9ACTN</name>
<dbReference type="SMART" id="SM00418">
    <property type="entry name" value="HTH_ARSR"/>
    <property type="match status" value="1"/>
</dbReference>
<dbReference type="SUPFAM" id="SSF46785">
    <property type="entry name" value="Winged helix' DNA-binding domain"/>
    <property type="match status" value="1"/>
</dbReference>